<gene>
    <name evidence="8" type="primary">divIB</name>
    <name evidence="10" type="ORF">PJ311_04965</name>
</gene>
<dbReference type="Gene3D" id="3.10.20.310">
    <property type="entry name" value="membrane protein fhac"/>
    <property type="match status" value="1"/>
</dbReference>
<feature type="domain" description="POTRA" evidence="9">
    <location>
        <begin position="52"/>
        <end position="121"/>
    </location>
</feature>
<protein>
    <recommendedName>
        <fullName evidence="8">Cell division protein DivIB</fullName>
    </recommendedName>
</protein>
<dbReference type="PROSITE" id="PS51779">
    <property type="entry name" value="POTRA"/>
    <property type="match status" value="1"/>
</dbReference>
<reference evidence="10 11" key="1">
    <citation type="submission" date="2023-01" db="EMBL/GenBank/DDBJ databases">
        <title>Bacillus changyiensis sp. nov., isolated from a coastal deposit.</title>
        <authorList>
            <person name="Xiao G."/>
            <person name="Lai Q."/>
            <person name="Hu Z."/>
            <person name="Shao Z."/>
        </authorList>
    </citation>
    <scope>NUCLEOTIDE SEQUENCE [LARGE SCALE GENOMIC DNA]</scope>
    <source>
        <strain evidence="10 11">CLL-7-23</strain>
    </source>
</reference>
<dbReference type="InterPro" id="IPR026580">
    <property type="entry name" value="DivIB"/>
</dbReference>
<dbReference type="RefSeq" id="WP_271339804.1">
    <property type="nucleotide sequence ID" value="NZ_JAQKAB010000002.1"/>
</dbReference>
<comment type="subcellular location">
    <subcellularLocation>
        <location evidence="8">Cell membrane</location>
        <topology evidence="8">Single-pass type II membrane protein</topology>
    </subcellularLocation>
    <subcellularLocation>
        <location evidence="1">Membrane</location>
    </subcellularLocation>
    <text evidence="8">Localizes to the division septum.</text>
</comment>
<dbReference type="GO" id="GO:0051301">
    <property type="term" value="P:cell division"/>
    <property type="evidence" value="ECO:0007669"/>
    <property type="project" value="UniProtKB-KW"/>
</dbReference>
<sequence>MKPDQDKIVNIEERIPKIKEQRKQKANRRLITFIILFFFMMLVIIYLQTPISKVSTVEITGNQNVAKDKIISLSSIDAGETEYWSLNERQTEQIIEKHNLIKKAQVFKSLPNKVSISVEEYKNIAFLQKHNAYYSVLENGQVLSDEVTPTDQAPILNGWTKGDKLVQMAKQLDTLPDAVKKLISEINYSPQKSKSWNMKLYMNDGHIVTASIKTFAKKMSKYPIIVKELPKNQKGIVHLEVGTYFEPLQKKSKKEEKR</sequence>
<comment type="similarity">
    <text evidence="8">Belongs to the FtsQ/DivIB family. DivIB subfamily.</text>
</comment>
<dbReference type="Pfam" id="PF03799">
    <property type="entry name" value="FtsQ_DivIB_C"/>
    <property type="match status" value="1"/>
</dbReference>
<dbReference type="Pfam" id="PF08478">
    <property type="entry name" value="POTRA_1"/>
    <property type="match status" value="1"/>
</dbReference>
<keyword evidence="3 8" id="KW-0132">Cell division</keyword>
<dbReference type="PANTHER" id="PTHR37820">
    <property type="entry name" value="CELL DIVISION PROTEIN DIVIB"/>
    <property type="match status" value="1"/>
</dbReference>
<dbReference type="InterPro" id="IPR050487">
    <property type="entry name" value="FtsQ_DivIB"/>
</dbReference>
<evidence type="ECO:0000313" key="10">
    <source>
        <dbReference type="EMBL" id="MDA7025963.1"/>
    </source>
</evidence>
<dbReference type="InterPro" id="IPR013685">
    <property type="entry name" value="POTRA_FtsQ_type"/>
</dbReference>
<evidence type="ECO:0000256" key="5">
    <source>
        <dbReference type="ARBA" id="ARBA00022989"/>
    </source>
</evidence>
<comment type="caution">
    <text evidence="10">The sequence shown here is derived from an EMBL/GenBank/DDBJ whole genome shotgun (WGS) entry which is preliminary data.</text>
</comment>
<evidence type="ECO:0000256" key="4">
    <source>
        <dbReference type="ARBA" id="ARBA00022692"/>
    </source>
</evidence>
<evidence type="ECO:0000256" key="7">
    <source>
        <dbReference type="ARBA" id="ARBA00023306"/>
    </source>
</evidence>
<name>A0ABT4X0Z8_9BACI</name>
<evidence type="ECO:0000256" key="2">
    <source>
        <dbReference type="ARBA" id="ARBA00022475"/>
    </source>
</evidence>
<organism evidence="10 11">
    <name type="scientific">Bacillus changyiensis</name>
    <dbReference type="NCBI Taxonomy" id="3004103"/>
    <lineage>
        <taxon>Bacteria</taxon>
        <taxon>Bacillati</taxon>
        <taxon>Bacillota</taxon>
        <taxon>Bacilli</taxon>
        <taxon>Bacillales</taxon>
        <taxon>Bacillaceae</taxon>
        <taxon>Bacillus</taxon>
    </lineage>
</organism>
<keyword evidence="5 8" id="KW-1133">Transmembrane helix</keyword>
<dbReference type="EMBL" id="JAQKAB010000002">
    <property type="protein sequence ID" value="MDA7025963.1"/>
    <property type="molecule type" value="Genomic_DNA"/>
</dbReference>
<dbReference type="InterPro" id="IPR005548">
    <property type="entry name" value="Cell_div_FtsQ/DivIB_C"/>
</dbReference>
<comment type="function">
    <text evidence="8">Cell division protein that may be involved in stabilizing or promoting the assembly of the division complex.</text>
</comment>
<dbReference type="HAMAP" id="MF_00912">
    <property type="entry name" value="DivIB"/>
    <property type="match status" value="1"/>
</dbReference>
<evidence type="ECO:0000259" key="9">
    <source>
        <dbReference type="PROSITE" id="PS51779"/>
    </source>
</evidence>
<feature type="transmembrane region" description="Helical" evidence="8">
    <location>
        <begin position="30"/>
        <end position="47"/>
    </location>
</feature>
<proteinExistence type="inferred from homology"/>
<dbReference type="InterPro" id="IPR034746">
    <property type="entry name" value="POTRA"/>
</dbReference>
<dbReference type="Proteomes" id="UP001211894">
    <property type="component" value="Unassembled WGS sequence"/>
</dbReference>
<evidence type="ECO:0000256" key="3">
    <source>
        <dbReference type="ARBA" id="ARBA00022618"/>
    </source>
</evidence>
<keyword evidence="6 8" id="KW-0472">Membrane</keyword>
<evidence type="ECO:0000313" key="11">
    <source>
        <dbReference type="Proteomes" id="UP001211894"/>
    </source>
</evidence>
<accession>A0ABT4X0Z8</accession>
<evidence type="ECO:0000256" key="8">
    <source>
        <dbReference type="HAMAP-Rule" id="MF_00912"/>
    </source>
</evidence>
<keyword evidence="11" id="KW-1185">Reference proteome</keyword>
<dbReference type="Gene3D" id="3.40.50.10960">
    <property type="match status" value="1"/>
</dbReference>
<dbReference type="PANTHER" id="PTHR37820:SF1">
    <property type="entry name" value="CELL DIVISION PROTEIN FTSQ"/>
    <property type="match status" value="1"/>
</dbReference>
<evidence type="ECO:0000256" key="1">
    <source>
        <dbReference type="ARBA" id="ARBA00004370"/>
    </source>
</evidence>
<keyword evidence="2 8" id="KW-1003">Cell membrane</keyword>
<evidence type="ECO:0000256" key="6">
    <source>
        <dbReference type="ARBA" id="ARBA00023136"/>
    </source>
</evidence>
<keyword evidence="4 8" id="KW-0812">Transmembrane</keyword>
<keyword evidence="7 8" id="KW-0131">Cell cycle</keyword>